<evidence type="ECO:0000256" key="2">
    <source>
        <dbReference type="ARBA" id="ARBA00022485"/>
    </source>
</evidence>
<dbReference type="CDD" id="cd01335">
    <property type="entry name" value="Radical_SAM"/>
    <property type="match status" value="1"/>
</dbReference>
<evidence type="ECO:0000313" key="9">
    <source>
        <dbReference type="Proteomes" id="UP001348641"/>
    </source>
</evidence>
<dbReference type="SUPFAM" id="SSF102114">
    <property type="entry name" value="Radical SAM enzymes"/>
    <property type="match status" value="1"/>
</dbReference>
<dbReference type="InterPro" id="IPR007197">
    <property type="entry name" value="rSAM"/>
</dbReference>
<dbReference type="SFLD" id="SFLDS00029">
    <property type="entry name" value="Radical_SAM"/>
    <property type="match status" value="1"/>
</dbReference>
<dbReference type="NCBIfam" id="TIGR04085">
    <property type="entry name" value="rSAM_more_4Fe4S"/>
    <property type="match status" value="1"/>
</dbReference>
<evidence type="ECO:0000256" key="1">
    <source>
        <dbReference type="ARBA" id="ARBA00001966"/>
    </source>
</evidence>
<feature type="domain" description="Radical SAM core" evidence="7">
    <location>
        <begin position="102"/>
        <end position="334"/>
    </location>
</feature>
<sequence>MPDKAPDGTFRPSRFNVVTKAEDIGAVVLYNSMRGSVFKVGSPLGERVHSLLHNRKSVLSQPDPDSEERVLFDTLVAKGFLVSSSHDELAAADDLRDRRKNRTDRLELIIMPTEACNFRCTYCYEDFALGRMATHVREGVKALVRRYRREHGIEKLTVSWFGGEPLVAFDVIEELSTFFLDFCAEEGVEYSAGITTNGLLLTPEVAARCIELGISSYQITLDGPAHTHDSSRFLMGGGGTFDEIVANLTEMSRTDRVFRALIRTNFTEENSVHVPELIEEMSRLYAHDKRFRVIYRPVGDWGGPQGEDSEAFSGKQAEMTKLGLCTSALDAGLDPADDVFLKPNGSVCYAASPWSFVIRPNGLVNKCTVALRDPRNAVGQLGADGDLGLDPELMSLWVDNDDAKDSGCRSCFFRPSCQGAHCPLVRIQEGERPCPPQKVWIGPTITTVAASRGAR</sequence>
<evidence type="ECO:0000256" key="6">
    <source>
        <dbReference type="ARBA" id="ARBA00023014"/>
    </source>
</evidence>
<accession>A0ABU7KI45</accession>
<organism evidence="8 9">
    <name type="scientific">Nocardiopsis tropica</name>
    <dbReference type="NCBI Taxonomy" id="109330"/>
    <lineage>
        <taxon>Bacteria</taxon>
        <taxon>Bacillati</taxon>
        <taxon>Actinomycetota</taxon>
        <taxon>Actinomycetes</taxon>
        <taxon>Streptosporangiales</taxon>
        <taxon>Nocardiopsidaceae</taxon>
        <taxon>Nocardiopsis</taxon>
    </lineage>
</organism>
<proteinExistence type="predicted"/>
<name>A0ABU7KI45_9ACTN</name>
<gene>
    <name evidence="8" type="ORF">Q8A49_00460</name>
</gene>
<dbReference type="PANTHER" id="PTHR43787">
    <property type="entry name" value="FEMO COFACTOR BIOSYNTHESIS PROTEIN NIFB-RELATED"/>
    <property type="match status" value="1"/>
</dbReference>
<comment type="cofactor">
    <cofactor evidence="1">
        <name>[4Fe-4S] cluster</name>
        <dbReference type="ChEBI" id="CHEBI:49883"/>
    </cofactor>
</comment>
<reference evidence="8 9" key="1">
    <citation type="submission" date="2023-07" db="EMBL/GenBank/DDBJ databases">
        <authorList>
            <person name="Girao M."/>
            <person name="Carvalho M.F."/>
        </authorList>
    </citation>
    <scope>NUCLEOTIDE SEQUENCE [LARGE SCALE GENOMIC DNA]</scope>
    <source>
        <strain evidence="8 9">66/93</strain>
    </source>
</reference>
<comment type="caution">
    <text evidence="8">The sequence shown here is derived from an EMBL/GenBank/DDBJ whole genome shotgun (WGS) entry which is preliminary data.</text>
</comment>
<evidence type="ECO:0000313" key="8">
    <source>
        <dbReference type="EMBL" id="MEE2048968.1"/>
    </source>
</evidence>
<dbReference type="InterPro" id="IPR013785">
    <property type="entry name" value="Aldolase_TIM"/>
</dbReference>
<dbReference type="RefSeq" id="WP_330156277.1">
    <property type="nucleotide sequence ID" value="NZ_BAAAJA010000006.1"/>
</dbReference>
<keyword evidence="5" id="KW-0408">Iron</keyword>
<dbReference type="PANTHER" id="PTHR43787:SF3">
    <property type="entry name" value="ARYLSULFATASE REGULATORY PROTEIN"/>
    <property type="match status" value="1"/>
</dbReference>
<keyword evidence="4" id="KW-0479">Metal-binding</keyword>
<evidence type="ECO:0000256" key="5">
    <source>
        <dbReference type="ARBA" id="ARBA00023004"/>
    </source>
</evidence>
<keyword evidence="3" id="KW-0949">S-adenosyl-L-methionine</keyword>
<evidence type="ECO:0000256" key="3">
    <source>
        <dbReference type="ARBA" id="ARBA00022691"/>
    </source>
</evidence>
<dbReference type="InterPro" id="IPR058240">
    <property type="entry name" value="rSAM_sf"/>
</dbReference>
<dbReference type="EMBL" id="JAUUCC010000001">
    <property type="protein sequence ID" value="MEE2048968.1"/>
    <property type="molecule type" value="Genomic_DNA"/>
</dbReference>
<dbReference type="Proteomes" id="UP001348641">
    <property type="component" value="Unassembled WGS sequence"/>
</dbReference>
<protein>
    <submittedName>
        <fullName evidence="8">Radical SAM protein</fullName>
    </submittedName>
</protein>
<evidence type="ECO:0000256" key="4">
    <source>
        <dbReference type="ARBA" id="ARBA00022723"/>
    </source>
</evidence>
<dbReference type="InterPro" id="IPR023885">
    <property type="entry name" value="4Fe4S-binding_SPASM_dom"/>
</dbReference>
<dbReference type="Pfam" id="PF04055">
    <property type="entry name" value="Radical_SAM"/>
    <property type="match status" value="1"/>
</dbReference>
<keyword evidence="2" id="KW-0004">4Fe-4S</keyword>
<dbReference type="Gene3D" id="3.20.20.70">
    <property type="entry name" value="Aldolase class I"/>
    <property type="match status" value="1"/>
</dbReference>
<keyword evidence="6" id="KW-0411">Iron-sulfur</keyword>
<dbReference type="PROSITE" id="PS51918">
    <property type="entry name" value="RADICAL_SAM"/>
    <property type="match status" value="1"/>
</dbReference>
<evidence type="ECO:0000259" key="7">
    <source>
        <dbReference type="PROSITE" id="PS51918"/>
    </source>
</evidence>
<dbReference type="SFLD" id="SFLDG01067">
    <property type="entry name" value="SPASM/twitch_domain_containing"/>
    <property type="match status" value="1"/>
</dbReference>